<dbReference type="STRING" id="748449.Halha_1559"/>
<sequence length="419" mass="48863">MPNKYAFVLDSKGKLLDPTKSKKAWYLIRKGKASLVEEYPLIIKLKREVPKDQVNSDKLILGIDDGAKKVGFALVQKCQTKNKVLFKAVMEQRQDASKKMEERRGYRRYRRSHKRYRPARFDNRSSSKRKGRIPPSILQKKQAILRVVNKLKKYIRIDKIVLEDVSIDIRKLTEGRELYNWEYQESNRLDENLRKATLYRDDCTCQLCGATETMLHAHHIMPRRDGGADSIYNLITLCKACHKDKVDGREYQYKDQFLDIINSKELSDLKSASHVMQGKTWLRDKLSKIAQLEITSGGNTANKRIDYEIEKSHSNDAICTTGLLPVDNIDDIKEYYIKPLRKKSKAKIKELKCFRQRDLVKYTKRNGETYTGYITSLRIKNNKYNSKVCNFSTLKGKIFRGYGFRNLTLLNRPKGLMIV</sequence>
<dbReference type="RefSeq" id="WP_015327216.1">
    <property type="nucleotide sequence ID" value="NC_019978.1"/>
</dbReference>
<dbReference type="HOGENOM" id="CLU_036716_1_0_9"/>
<protein>
    <submittedName>
        <fullName evidence="3">Restriction endonuclease</fullName>
    </submittedName>
</protein>
<organism evidence="3 4">
    <name type="scientific">Halobacteroides halobius (strain ATCC 35273 / DSM 5150 / MD-1)</name>
    <dbReference type="NCBI Taxonomy" id="748449"/>
    <lineage>
        <taxon>Bacteria</taxon>
        <taxon>Bacillati</taxon>
        <taxon>Bacillota</taxon>
        <taxon>Clostridia</taxon>
        <taxon>Halanaerobiales</taxon>
        <taxon>Halobacteroidaceae</taxon>
        <taxon>Halobacteroides</taxon>
    </lineage>
</organism>
<keyword evidence="3" id="KW-0255">Endonuclease</keyword>
<dbReference type="Pfam" id="PF01844">
    <property type="entry name" value="HNH"/>
    <property type="match status" value="1"/>
</dbReference>
<reference evidence="4" key="1">
    <citation type="submission" date="2012-02" db="EMBL/GenBank/DDBJ databases">
        <title>The complete genome of Halobacteroides halobius DSM 5150.</title>
        <authorList>
            <person name="Lucas S."/>
            <person name="Copeland A."/>
            <person name="Lapidus A."/>
            <person name="Glavina del Rio T."/>
            <person name="Dalin E."/>
            <person name="Tice H."/>
            <person name="Bruce D."/>
            <person name="Goodwin L."/>
            <person name="Pitluck S."/>
            <person name="Peters L."/>
            <person name="Mikhailova N."/>
            <person name="Gu W."/>
            <person name="Kyrpides N."/>
            <person name="Mavromatis K."/>
            <person name="Ivanova N."/>
            <person name="Brettin T."/>
            <person name="Detter J.C."/>
            <person name="Han C."/>
            <person name="Larimer F."/>
            <person name="Land M."/>
            <person name="Hauser L."/>
            <person name="Markowitz V."/>
            <person name="Cheng J.-F."/>
            <person name="Hugenholtz P."/>
            <person name="Woyke T."/>
            <person name="Wu D."/>
            <person name="Tindall B."/>
            <person name="Pomrenke H."/>
            <person name="Brambilla E."/>
            <person name="Klenk H.-P."/>
            <person name="Eisen J.A."/>
        </authorList>
    </citation>
    <scope>NUCLEOTIDE SEQUENCE [LARGE SCALE GENOMIC DNA]</scope>
    <source>
        <strain evidence="4">ATCC 35273 / DSM 5150 / MD-1</strain>
    </source>
</reference>
<feature type="compositionally biased region" description="Basic residues" evidence="1">
    <location>
        <begin position="105"/>
        <end position="118"/>
    </location>
</feature>
<dbReference type="eggNOG" id="COG1403">
    <property type="taxonomic scope" value="Bacteria"/>
</dbReference>
<dbReference type="AlphaFoldDB" id="L0KBN5"/>
<dbReference type="PANTHER" id="PTHR33877:SF1">
    <property type="entry name" value="TYPE IV METHYL-DIRECTED RESTRICTION ENZYME ECOKMCRA"/>
    <property type="match status" value="1"/>
</dbReference>
<feature type="region of interest" description="Disordered" evidence="1">
    <location>
        <begin position="97"/>
        <end position="133"/>
    </location>
</feature>
<feature type="domain" description="HNH nuclease" evidence="2">
    <location>
        <begin position="192"/>
        <end position="243"/>
    </location>
</feature>
<dbReference type="NCBIfam" id="NF040563">
    <property type="entry name" value="guided_IscB"/>
    <property type="match status" value="1"/>
</dbReference>
<dbReference type="GO" id="GO:0004519">
    <property type="term" value="F:endonuclease activity"/>
    <property type="evidence" value="ECO:0007669"/>
    <property type="project" value="UniProtKB-KW"/>
</dbReference>
<keyword evidence="4" id="KW-1185">Reference proteome</keyword>
<accession>L0KBN5</accession>
<evidence type="ECO:0000313" key="4">
    <source>
        <dbReference type="Proteomes" id="UP000010880"/>
    </source>
</evidence>
<evidence type="ECO:0000313" key="3">
    <source>
        <dbReference type="EMBL" id="AGB41498.1"/>
    </source>
</evidence>
<dbReference type="InterPro" id="IPR052892">
    <property type="entry name" value="NA-targeting_endonuclease"/>
</dbReference>
<dbReference type="PANTHER" id="PTHR33877">
    <property type="entry name" value="SLL1193 PROTEIN"/>
    <property type="match status" value="1"/>
</dbReference>
<evidence type="ECO:0000259" key="2">
    <source>
        <dbReference type="SMART" id="SM00507"/>
    </source>
</evidence>
<dbReference type="GO" id="GO:0003676">
    <property type="term" value="F:nucleic acid binding"/>
    <property type="evidence" value="ECO:0007669"/>
    <property type="project" value="InterPro"/>
</dbReference>
<dbReference type="Proteomes" id="UP000010880">
    <property type="component" value="Chromosome"/>
</dbReference>
<dbReference type="InterPro" id="IPR025938">
    <property type="entry name" value="RRXRR_dom"/>
</dbReference>
<dbReference type="EMBL" id="CP003359">
    <property type="protein sequence ID" value="AGB41498.1"/>
    <property type="molecule type" value="Genomic_DNA"/>
</dbReference>
<dbReference type="PATRIC" id="fig|748449.3.peg.1511"/>
<dbReference type="CDD" id="cd00085">
    <property type="entry name" value="HNHc"/>
    <property type="match status" value="1"/>
</dbReference>
<dbReference type="KEGG" id="hhl:Halha_1559"/>
<dbReference type="OrthoDB" id="9779761at2"/>
<dbReference type="InterPro" id="IPR003615">
    <property type="entry name" value="HNH_nuc"/>
</dbReference>
<dbReference type="SMART" id="SM00507">
    <property type="entry name" value="HNHc"/>
    <property type="match status" value="1"/>
</dbReference>
<dbReference type="Pfam" id="PF14239">
    <property type="entry name" value="RRXRR"/>
    <property type="match status" value="1"/>
</dbReference>
<dbReference type="GO" id="GO:0008270">
    <property type="term" value="F:zinc ion binding"/>
    <property type="evidence" value="ECO:0007669"/>
    <property type="project" value="InterPro"/>
</dbReference>
<gene>
    <name evidence="3" type="ordered locus">Halha_1559</name>
</gene>
<dbReference type="InterPro" id="IPR002711">
    <property type="entry name" value="HNH"/>
</dbReference>
<proteinExistence type="predicted"/>
<dbReference type="InterPro" id="IPR047693">
    <property type="entry name" value="RNA-guided_IscB-like"/>
</dbReference>
<evidence type="ECO:0000256" key="1">
    <source>
        <dbReference type="SAM" id="MobiDB-lite"/>
    </source>
</evidence>
<keyword evidence="3" id="KW-0540">Nuclease</keyword>
<keyword evidence="3" id="KW-0378">Hydrolase</keyword>
<dbReference type="Gene3D" id="1.10.30.50">
    <property type="match status" value="1"/>
</dbReference>
<name>L0KBN5_HALHC</name>